<dbReference type="Proteomes" id="UP000716291">
    <property type="component" value="Unassembled WGS sequence"/>
</dbReference>
<proteinExistence type="predicted"/>
<name>A0A9P6X4F9_RHIOR</name>
<feature type="chain" id="PRO_5040138063" description="Intradiol ring-cleavage dioxygenases domain-containing protein" evidence="1">
    <location>
        <begin position="22"/>
        <end position="283"/>
    </location>
</feature>
<evidence type="ECO:0008006" key="4">
    <source>
        <dbReference type="Google" id="ProtNLM"/>
    </source>
</evidence>
<evidence type="ECO:0000256" key="1">
    <source>
        <dbReference type="SAM" id="SignalP"/>
    </source>
</evidence>
<dbReference type="EMBL" id="JAANQT010001449">
    <property type="protein sequence ID" value="KAG1305111.1"/>
    <property type="molecule type" value="Genomic_DNA"/>
</dbReference>
<dbReference type="OrthoDB" id="2340857at2759"/>
<gene>
    <name evidence="2" type="ORF">G6F64_008648</name>
</gene>
<evidence type="ECO:0000313" key="3">
    <source>
        <dbReference type="Proteomes" id="UP000716291"/>
    </source>
</evidence>
<accession>A0A9P6X4F9</accession>
<keyword evidence="1" id="KW-0732">Signal</keyword>
<feature type="signal peptide" evidence="1">
    <location>
        <begin position="1"/>
        <end position="21"/>
    </location>
</feature>
<comment type="caution">
    <text evidence="2">The sequence shown here is derived from an EMBL/GenBank/DDBJ whole genome shotgun (WGS) entry which is preliminary data.</text>
</comment>
<evidence type="ECO:0000313" key="2">
    <source>
        <dbReference type="EMBL" id="KAG1305111.1"/>
    </source>
</evidence>
<protein>
    <recommendedName>
        <fullName evidence="4">Intradiol ring-cleavage dioxygenases domain-containing protein</fullName>
    </recommendedName>
</protein>
<organism evidence="2 3">
    <name type="scientific">Rhizopus oryzae</name>
    <name type="common">Mucormycosis agent</name>
    <name type="synonym">Rhizopus arrhizus var. delemar</name>
    <dbReference type="NCBI Taxonomy" id="64495"/>
    <lineage>
        <taxon>Eukaryota</taxon>
        <taxon>Fungi</taxon>
        <taxon>Fungi incertae sedis</taxon>
        <taxon>Mucoromycota</taxon>
        <taxon>Mucoromycotina</taxon>
        <taxon>Mucoromycetes</taxon>
        <taxon>Mucorales</taxon>
        <taxon>Mucorineae</taxon>
        <taxon>Rhizopodaceae</taxon>
        <taxon>Rhizopus</taxon>
    </lineage>
</organism>
<reference evidence="2" key="1">
    <citation type="journal article" date="2020" name="Microb. Genom.">
        <title>Genetic diversity of clinical and environmental Mucorales isolates obtained from an investigation of mucormycosis cases among solid organ transplant recipients.</title>
        <authorList>
            <person name="Nguyen M.H."/>
            <person name="Kaul D."/>
            <person name="Muto C."/>
            <person name="Cheng S.J."/>
            <person name="Richter R.A."/>
            <person name="Bruno V.M."/>
            <person name="Liu G."/>
            <person name="Beyhan S."/>
            <person name="Sundermann A.J."/>
            <person name="Mounaud S."/>
            <person name="Pasculle A.W."/>
            <person name="Nierman W.C."/>
            <person name="Driscoll E."/>
            <person name="Cumbie R."/>
            <person name="Clancy C.J."/>
            <person name="Dupont C.L."/>
        </authorList>
    </citation>
    <scope>NUCLEOTIDE SEQUENCE</scope>
    <source>
        <strain evidence="2">GL11</strain>
    </source>
</reference>
<dbReference type="AlphaFoldDB" id="A0A9P6X4F9"/>
<keyword evidence="3" id="KW-1185">Reference proteome</keyword>
<sequence>MKFSVAAISAIILATVVPLDAADSYSEAMKTWCDGLGVSFPTGETVVVAGEETKVTVTRKPDERKKTITGLDLFSVDSDGNAKYIQNIWAGSYDLQTTASLKDTIPDSVSAGLYYYRVWVTNLIKDPNGDKDTHGPDCLETSHTFKVTSGSHTNAAGDIEYTESLHDDSIYHPEHYKGCFGLSVNYPKKGSTFNVGHHIHIQALRDSASQTDSLIKVELYEGDKFRGVAWTGNEPIQNSFTLKDHLKLENINPEADYRYKLYVTSKHSNEICTFQSKTFNIQG</sequence>